<dbReference type="EMBL" id="KV427630">
    <property type="protein sequence ID" value="KZT05482.1"/>
    <property type="molecule type" value="Genomic_DNA"/>
</dbReference>
<accession>A0A165DRM1</accession>
<dbReference type="InParanoid" id="A0A165DRM1"/>
<organism evidence="2 3">
    <name type="scientific">Laetiporus sulphureus 93-53</name>
    <dbReference type="NCBI Taxonomy" id="1314785"/>
    <lineage>
        <taxon>Eukaryota</taxon>
        <taxon>Fungi</taxon>
        <taxon>Dikarya</taxon>
        <taxon>Basidiomycota</taxon>
        <taxon>Agaricomycotina</taxon>
        <taxon>Agaricomycetes</taxon>
        <taxon>Polyporales</taxon>
        <taxon>Laetiporus</taxon>
    </lineage>
</organism>
<feature type="compositionally biased region" description="Basic residues" evidence="1">
    <location>
        <begin position="62"/>
        <end position="72"/>
    </location>
</feature>
<dbReference type="AlphaFoldDB" id="A0A165DRM1"/>
<keyword evidence="3" id="KW-1185">Reference proteome</keyword>
<proteinExistence type="predicted"/>
<gene>
    <name evidence="2" type="ORF">LAESUDRAFT_760352</name>
</gene>
<dbReference type="OrthoDB" id="2758461at2759"/>
<evidence type="ECO:0000313" key="3">
    <source>
        <dbReference type="Proteomes" id="UP000076871"/>
    </source>
</evidence>
<dbReference type="GeneID" id="63829752"/>
<protein>
    <recommendedName>
        <fullName evidence="4">Retrotransposon gag domain-containing protein</fullName>
    </recommendedName>
</protein>
<evidence type="ECO:0008006" key="4">
    <source>
        <dbReference type="Google" id="ProtNLM"/>
    </source>
</evidence>
<dbReference type="Proteomes" id="UP000076871">
    <property type="component" value="Unassembled WGS sequence"/>
</dbReference>
<feature type="region of interest" description="Disordered" evidence="1">
    <location>
        <begin position="145"/>
        <end position="197"/>
    </location>
</feature>
<feature type="compositionally biased region" description="Basic and acidic residues" evidence="1">
    <location>
        <begin position="50"/>
        <end position="59"/>
    </location>
</feature>
<evidence type="ECO:0000256" key="1">
    <source>
        <dbReference type="SAM" id="MobiDB-lite"/>
    </source>
</evidence>
<feature type="region of interest" description="Disordered" evidence="1">
    <location>
        <begin position="50"/>
        <end position="72"/>
    </location>
</feature>
<feature type="compositionally biased region" description="Acidic residues" evidence="1">
    <location>
        <begin position="186"/>
        <end position="197"/>
    </location>
</feature>
<dbReference type="RefSeq" id="XP_040763222.1">
    <property type="nucleotide sequence ID" value="XM_040912724.1"/>
</dbReference>
<reference evidence="2 3" key="1">
    <citation type="journal article" date="2016" name="Mol. Biol. Evol.">
        <title>Comparative Genomics of Early-Diverging Mushroom-Forming Fungi Provides Insights into the Origins of Lignocellulose Decay Capabilities.</title>
        <authorList>
            <person name="Nagy L.G."/>
            <person name="Riley R."/>
            <person name="Tritt A."/>
            <person name="Adam C."/>
            <person name="Daum C."/>
            <person name="Floudas D."/>
            <person name="Sun H."/>
            <person name="Yadav J.S."/>
            <person name="Pangilinan J."/>
            <person name="Larsson K.H."/>
            <person name="Matsuura K."/>
            <person name="Barry K."/>
            <person name="Labutti K."/>
            <person name="Kuo R."/>
            <person name="Ohm R.A."/>
            <person name="Bhattacharya S.S."/>
            <person name="Shirouzu T."/>
            <person name="Yoshinaga Y."/>
            <person name="Martin F.M."/>
            <person name="Grigoriev I.V."/>
            <person name="Hibbett D.S."/>
        </authorList>
    </citation>
    <scope>NUCLEOTIDE SEQUENCE [LARGE SCALE GENOMIC DNA]</scope>
    <source>
        <strain evidence="2 3">93-53</strain>
    </source>
</reference>
<feature type="compositionally biased region" description="Acidic residues" evidence="1">
    <location>
        <begin position="165"/>
        <end position="176"/>
    </location>
</feature>
<dbReference type="STRING" id="1314785.A0A165DRM1"/>
<sequence length="197" mass="22500">MAGIKDEELPSMVLRYCSERVRKGMKYEPEFDSTATDWEKVKERLRFYYSSSDERDRGSASRLRRFSERKRKVGSRHALDKYIQGFKAKAGNLVARKQITKEEQDILFYKGLPKCLRSEIKAPVEKAAGKPLTQMDPPKMAIVIGETQKHFSEEDVDYSSSSPSDSEEGDSEDDTSDTSSSSSSSESDDLEEEREKR</sequence>
<name>A0A165DRM1_9APHY</name>
<evidence type="ECO:0000313" key="2">
    <source>
        <dbReference type="EMBL" id="KZT05482.1"/>
    </source>
</evidence>